<keyword evidence="2" id="KW-1185">Reference proteome</keyword>
<gene>
    <name evidence="1" type="ORF">QM480_14315</name>
</gene>
<proteinExistence type="predicted"/>
<organism evidence="1 2">
    <name type="scientific">Flectobacillus longus</name>
    <dbReference type="NCBI Taxonomy" id="2984207"/>
    <lineage>
        <taxon>Bacteria</taxon>
        <taxon>Pseudomonadati</taxon>
        <taxon>Bacteroidota</taxon>
        <taxon>Cytophagia</taxon>
        <taxon>Cytophagales</taxon>
        <taxon>Flectobacillaceae</taxon>
        <taxon>Flectobacillus</taxon>
    </lineage>
</organism>
<dbReference type="RefSeq" id="WP_283370488.1">
    <property type="nucleotide sequence ID" value="NZ_JASHID010000009.1"/>
</dbReference>
<evidence type="ECO:0000313" key="2">
    <source>
        <dbReference type="Proteomes" id="UP001236569"/>
    </source>
</evidence>
<accession>A0ABT6YQU5</accession>
<sequence length="74" mass="8490">MGRKKKQIVLEESEHSSLLHNSKYHPKAEVREKCQAILLNHSGLSQKDVARHLRVSEVSICHWMKTWKESGLAG</sequence>
<dbReference type="SUPFAM" id="SSF46689">
    <property type="entry name" value="Homeodomain-like"/>
    <property type="match status" value="1"/>
</dbReference>
<name>A0ABT6YQU5_9BACT</name>
<dbReference type="Pfam" id="PF13384">
    <property type="entry name" value="HTH_23"/>
    <property type="match status" value="1"/>
</dbReference>
<comment type="caution">
    <text evidence="1">The sequence shown here is derived from an EMBL/GenBank/DDBJ whole genome shotgun (WGS) entry which is preliminary data.</text>
</comment>
<evidence type="ECO:0000313" key="1">
    <source>
        <dbReference type="EMBL" id="MDI9865513.1"/>
    </source>
</evidence>
<feature type="non-terminal residue" evidence="1">
    <location>
        <position position="74"/>
    </location>
</feature>
<dbReference type="InterPro" id="IPR009057">
    <property type="entry name" value="Homeodomain-like_sf"/>
</dbReference>
<protein>
    <submittedName>
        <fullName evidence="1">Helix-turn-helix domain-containing protein</fullName>
    </submittedName>
</protein>
<dbReference type="EMBL" id="JASHID010000009">
    <property type="protein sequence ID" value="MDI9865513.1"/>
    <property type="molecule type" value="Genomic_DNA"/>
</dbReference>
<reference evidence="1 2" key="1">
    <citation type="submission" date="2023-05" db="EMBL/GenBank/DDBJ databases">
        <title>Novel species of genus Flectobacillus isolated from stream in China.</title>
        <authorList>
            <person name="Lu H."/>
        </authorList>
    </citation>
    <scope>NUCLEOTIDE SEQUENCE [LARGE SCALE GENOMIC DNA]</scope>
    <source>
        <strain evidence="1 2">DC10W</strain>
    </source>
</reference>
<dbReference type="Proteomes" id="UP001236569">
    <property type="component" value="Unassembled WGS sequence"/>
</dbReference>